<keyword evidence="3" id="KW-1185">Reference proteome</keyword>
<reference evidence="2 3" key="1">
    <citation type="submission" date="2021-05" db="EMBL/GenBank/DDBJ databases">
        <title>The draft genome of Geobacter pelophilus DSM 12255.</title>
        <authorList>
            <person name="Xu Z."/>
            <person name="Masuda Y."/>
            <person name="Itoh H."/>
            <person name="Senoo K."/>
        </authorList>
    </citation>
    <scope>NUCLEOTIDE SEQUENCE [LARGE SCALE GENOMIC DNA]</scope>
    <source>
        <strain evidence="2 3">DSM 12255</strain>
    </source>
</reference>
<dbReference type="InterPro" id="IPR019267">
    <property type="entry name" value="CRISPR-assoc_Cas6_C"/>
</dbReference>
<dbReference type="RefSeq" id="WP_214173374.1">
    <property type="nucleotide sequence ID" value="NZ_JAHCVJ010000015.1"/>
</dbReference>
<sequence length="288" mass="31557">MFTFAKILFDIKLSECTDKYLLFGIRNYFCPAFVDASARLRDNNAVSAVFDQELATNPAALRRFQKPPLPFAFHLPLLNIADNEPSACSITLTIAGTAVNHLAVFLLAMELALDELAAQASISISVSRCCSVASDGGLSELSDSGDGLILLSSSEFVDGAYELVKLELVTPLRLIRQGKVLRDLSFPNLVRSLMRRVSSLAYYYGNIDLECDFKWLSEISTQARVVAIDMQSAKWPVLQEGMLGSITYSGVAPEFQQFLQTGSEFNAGKGAAYGGGEFRMLNSENEYP</sequence>
<dbReference type="EMBL" id="JAHCVJ010000015">
    <property type="protein sequence ID" value="MBT0666604.1"/>
    <property type="molecule type" value="Genomic_DNA"/>
</dbReference>
<evidence type="ECO:0000313" key="3">
    <source>
        <dbReference type="Proteomes" id="UP000811899"/>
    </source>
</evidence>
<accession>A0AAW4L5U8</accession>
<evidence type="ECO:0000259" key="1">
    <source>
        <dbReference type="Pfam" id="PF10040"/>
    </source>
</evidence>
<protein>
    <submittedName>
        <fullName evidence="2">CRISPR system precrRNA processing endoribonuclease RAMP protein Cas6</fullName>
    </submittedName>
</protein>
<evidence type="ECO:0000313" key="2">
    <source>
        <dbReference type="EMBL" id="MBT0666604.1"/>
    </source>
</evidence>
<dbReference type="Pfam" id="PF10040">
    <property type="entry name" value="CRISPR_Cas6"/>
    <property type="match status" value="1"/>
</dbReference>
<gene>
    <name evidence="2" type="primary">cas6</name>
    <name evidence="2" type="ORF">KI809_20025</name>
</gene>
<organism evidence="2 3">
    <name type="scientific">Geoanaerobacter pelophilus</name>
    <dbReference type="NCBI Taxonomy" id="60036"/>
    <lineage>
        <taxon>Bacteria</taxon>
        <taxon>Pseudomonadati</taxon>
        <taxon>Thermodesulfobacteriota</taxon>
        <taxon>Desulfuromonadia</taxon>
        <taxon>Geobacterales</taxon>
        <taxon>Geobacteraceae</taxon>
        <taxon>Geoanaerobacter</taxon>
    </lineage>
</organism>
<proteinExistence type="predicted"/>
<comment type="caution">
    <text evidence="2">The sequence shown here is derived from an EMBL/GenBank/DDBJ whole genome shotgun (WGS) entry which is preliminary data.</text>
</comment>
<dbReference type="Proteomes" id="UP000811899">
    <property type="component" value="Unassembled WGS sequence"/>
</dbReference>
<feature type="domain" description="CRISPR-associated protein Cas6 C-terminal" evidence="1">
    <location>
        <begin position="166"/>
        <end position="277"/>
    </location>
</feature>
<name>A0AAW4L5U8_9BACT</name>
<dbReference type="AlphaFoldDB" id="A0AAW4L5U8"/>